<dbReference type="InterPro" id="IPR016186">
    <property type="entry name" value="C-type_lectin-like/link_sf"/>
</dbReference>
<protein>
    <submittedName>
        <fullName evidence="1">Uncharacterized protein</fullName>
    </submittedName>
</protein>
<dbReference type="InterPro" id="IPR001304">
    <property type="entry name" value="C-type_lectin-like"/>
</dbReference>
<dbReference type="Gene3D" id="3.10.100.10">
    <property type="entry name" value="Mannose-Binding Protein A, subunit A"/>
    <property type="match status" value="1"/>
</dbReference>
<organism evidence="1 2">
    <name type="scientific">Paramuricea clavata</name>
    <name type="common">Red gorgonian</name>
    <name type="synonym">Violescent sea-whip</name>
    <dbReference type="NCBI Taxonomy" id="317549"/>
    <lineage>
        <taxon>Eukaryota</taxon>
        <taxon>Metazoa</taxon>
        <taxon>Cnidaria</taxon>
        <taxon>Anthozoa</taxon>
        <taxon>Octocorallia</taxon>
        <taxon>Malacalcyonacea</taxon>
        <taxon>Plexauridae</taxon>
        <taxon>Paramuricea</taxon>
    </lineage>
</organism>
<dbReference type="AlphaFoldDB" id="A0A6S7HA21"/>
<dbReference type="SMART" id="SM00034">
    <property type="entry name" value="CLECT"/>
    <property type="match status" value="1"/>
</dbReference>
<dbReference type="EMBL" id="CACRXK020004407">
    <property type="protein sequence ID" value="CAB4002645.1"/>
    <property type="molecule type" value="Genomic_DNA"/>
</dbReference>
<dbReference type="InterPro" id="IPR050111">
    <property type="entry name" value="C-type_lectin/snaclec_domain"/>
</dbReference>
<dbReference type="InterPro" id="IPR016187">
    <property type="entry name" value="CTDL_fold"/>
</dbReference>
<dbReference type="Proteomes" id="UP001152795">
    <property type="component" value="Unassembled WGS sequence"/>
</dbReference>
<gene>
    <name evidence="1" type="ORF">PACLA_8A059033</name>
</gene>
<reference evidence="1" key="1">
    <citation type="submission" date="2020-04" db="EMBL/GenBank/DDBJ databases">
        <authorList>
            <person name="Alioto T."/>
            <person name="Alioto T."/>
            <person name="Gomez Garrido J."/>
        </authorList>
    </citation>
    <scope>NUCLEOTIDE SEQUENCE</scope>
    <source>
        <strain evidence="1">A484AB</strain>
    </source>
</reference>
<dbReference type="PROSITE" id="PS50041">
    <property type="entry name" value="C_TYPE_LECTIN_2"/>
    <property type="match status" value="1"/>
</dbReference>
<keyword evidence="2" id="KW-1185">Reference proteome</keyword>
<comment type="caution">
    <text evidence="1">The sequence shown here is derived from an EMBL/GenBank/DDBJ whole genome shotgun (WGS) entry which is preliminary data.</text>
</comment>
<feature type="non-terminal residue" evidence="1">
    <location>
        <position position="193"/>
    </location>
</feature>
<proteinExistence type="predicted"/>
<sequence length="193" mass="21535">ENNIASCEENLEKAVQSRIDKLLFRMLFKNLFMLLTLVYSCSATAYVCPCDSKYFDGHCYYISPRTAKNWPAARATCRARGGDLAVPTSKINNLHIFQAMKASNVHKAFIGLYKVADGLGTNTFYTVRGVEPTYTNWYPGQPSDSGGNEDCGEMLPAHSTSGGDVGGQWNDLPCNDRFPRHYVCQTSFQFNEN</sequence>
<accession>A0A6S7HA21</accession>
<dbReference type="OrthoDB" id="5954286at2759"/>
<name>A0A6S7HA21_PARCT</name>
<dbReference type="SUPFAM" id="SSF56436">
    <property type="entry name" value="C-type lectin-like"/>
    <property type="match status" value="1"/>
</dbReference>
<dbReference type="PANTHER" id="PTHR22803">
    <property type="entry name" value="MANNOSE, PHOSPHOLIPASE, LECTIN RECEPTOR RELATED"/>
    <property type="match status" value="1"/>
</dbReference>
<evidence type="ECO:0000313" key="1">
    <source>
        <dbReference type="EMBL" id="CAB4002645.1"/>
    </source>
</evidence>
<evidence type="ECO:0000313" key="2">
    <source>
        <dbReference type="Proteomes" id="UP001152795"/>
    </source>
</evidence>
<dbReference type="Pfam" id="PF00059">
    <property type="entry name" value="Lectin_C"/>
    <property type="match status" value="1"/>
</dbReference>